<feature type="domain" description="HTH LytTR-type" evidence="4">
    <location>
        <begin position="136"/>
        <end position="234"/>
    </location>
</feature>
<feature type="domain" description="Response regulatory" evidence="3">
    <location>
        <begin position="2"/>
        <end position="113"/>
    </location>
</feature>
<evidence type="ECO:0000259" key="3">
    <source>
        <dbReference type="PROSITE" id="PS50110"/>
    </source>
</evidence>
<dbReference type="SMART" id="SM00448">
    <property type="entry name" value="REC"/>
    <property type="match status" value="1"/>
</dbReference>
<dbReference type="GO" id="GO:0005829">
    <property type="term" value="C:cytosol"/>
    <property type="evidence" value="ECO:0007669"/>
    <property type="project" value="TreeGrafter"/>
</dbReference>
<dbReference type="PROSITE" id="PS50930">
    <property type="entry name" value="HTH_LYTTR"/>
    <property type="match status" value="1"/>
</dbReference>
<reference evidence="5 6" key="1">
    <citation type="submission" date="2019-02" db="EMBL/GenBank/DDBJ databases">
        <title>Draft genome sequence of Muricauda sp. 176CP4-71.</title>
        <authorList>
            <person name="Park J.-S."/>
        </authorList>
    </citation>
    <scope>NUCLEOTIDE SEQUENCE [LARGE SCALE GENOMIC DNA]</scope>
    <source>
        <strain evidence="5 6">176CP4-71</strain>
    </source>
</reference>
<keyword evidence="6" id="KW-1185">Reference proteome</keyword>
<dbReference type="InterPro" id="IPR007492">
    <property type="entry name" value="LytTR_DNA-bd_dom"/>
</dbReference>
<dbReference type="PANTHER" id="PTHR48111">
    <property type="entry name" value="REGULATOR OF RPOS"/>
    <property type="match status" value="1"/>
</dbReference>
<dbReference type="Gene3D" id="3.40.50.2300">
    <property type="match status" value="1"/>
</dbReference>
<evidence type="ECO:0000256" key="1">
    <source>
        <dbReference type="ARBA" id="ARBA00023125"/>
    </source>
</evidence>
<dbReference type="Pfam" id="PF04397">
    <property type="entry name" value="LytTR"/>
    <property type="match status" value="1"/>
</dbReference>
<dbReference type="SUPFAM" id="SSF52172">
    <property type="entry name" value="CheY-like"/>
    <property type="match status" value="1"/>
</dbReference>
<dbReference type="InterPro" id="IPR011006">
    <property type="entry name" value="CheY-like_superfamily"/>
</dbReference>
<dbReference type="GO" id="GO:0006355">
    <property type="term" value="P:regulation of DNA-templated transcription"/>
    <property type="evidence" value="ECO:0007669"/>
    <property type="project" value="TreeGrafter"/>
</dbReference>
<dbReference type="OrthoDB" id="2168082at2"/>
<dbReference type="Proteomes" id="UP000291981">
    <property type="component" value="Unassembled WGS sequence"/>
</dbReference>
<dbReference type="PROSITE" id="PS50110">
    <property type="entry name" value="RESPONSE_REGULATORY"/>
    <property type="match status" value="1"/>
</dbReference>
<dbReference type="GO" id="GO:0000156">
    <property type="term" value="F:phosphorelay response regulator activity"/>
    <property type="evidence" value="ECO:0007669"/>
    <property type="project" value="TreeGrafter"/>
</dbReference>
<evidence type="ECO:0000313" key="5">
    <source>
        <dbReference type="EMBL" id="TAI49585.1"/>
    </source>
</evidence>
<dbReference type="PANTHER" id="PTHR48111:SF17">
    <property type="entry name" value="TRANSCRIPTIONAL REGULATORY PROTEIN YPDB"/>
    <property type="match status" value="1"/>
</dbReference>
<dbReference type="EMBL" id="SGIU01000001">
    <property type="protein sequence ID" value="TAI49585.1"/>
    <property type="molecule type" value="Genomic_DNA"/>
</dbReference>
<organism evidence="5 6">
    <name type="scientific">Flagellimonas allohymeniacidonis</name>
    <dbReference type="NCBI Taxonomy" id="2517819"/>
    <lineage>
        <taxon>Bacteria</taxon>
        <taxon>Pseudomonadati</taxon>
        <taxon>Bacteroidota</taxon>
        <taxon>Flavobacteriia</taxon>
        <taxon>Flavobacteriales</taxon>
        <taxon>Flavobacteriaceae</taxon>
        <taxon>Flagellimonas</taxon>
    </lineage>
</organism>
<comment type="caution">
    <text evidence="5">The sequence shown here is derived from an EMBL/GenBank/DDBJ whole genome shotgun (WGS) entry which is preliminary data.</text>
</comment>
<sequence length="237" mass="27482">MNCLIVDDEPIAIKVIETHLKEFKELVVIAKCRSAIQALDIIEKNRIDLIFLDIEMPKIDGFSFLKSLKNPPLVIVTTAHRGYAIEGFELDVVDYLLKPISLERMVKAISKVRRMQKEGASFGVSQLVKTKYNPFIFIRSERENVKIELQSILYIESLKNHIKIVTPKKSHITLLSIGKMEDKLPRDVFLRIHRSYLVNKHQIENYSNTHVVIKRKSIPIGRNYKEEVLEYLGKNQL</sequence>
<dbReference type="InterPro" id="IPR039420">
    <property type="entry name" value="WalR-like"/>
</dbReference>
<accession>A0A4Q8QGB9</accession>
<keyword evidence="1" id="KW-0238">DNA-binding</keyword>
<dbReference type="GO" id="GO:0000976">
    <property type="term" value="F:transcription cis-regulatory region binding"/>
    <property type="evidence" value="ECO:0007669"/>
    <property type="project" value="TreeGrafter"/>
</dbReference>
<protein>
    <submittedName>
        <fullName evidence="5">Response regulator transcription factor</fullName>
    </submittedName>
</protein>
<dbReference type="Gene3D" id="2.40.50.1020">
    <property type="entry name" value="LytTr DNA-binding domain"/>
    <property type="match status" value="1"/>
</dbReference>
<name>A0A4Q8QGB9_9FLAO</name>
<dbReference type="AlphaFoldDB" id="A0A4Q8QGB9"/>
<evidence type="ECO:0000313" key="6">
    <source>
        <dbReference type="Proteomes" id="UP000291981"/>
    </source>
</evidence>
<dbReference type="GO" id="GO:0032993">
    <property type="term" value="C:protein-DNA complex"/>
    <property type="evidence" value="ECO:0007669"/>
    <property type="project" value="TreeGrafter"/>
</dbReference>
<dbReference type="RefSeq" id="WP_130611754.1">
    <property type="nucleotide sequence ID" value="NZ_SGIU01000001.1"/>
</dbReference>
<feature type="modified residue" description="4-aspartylphosphate" evidence="2">
    <location>
        <position position="53"/>
    </location>
</feature>
<keyword evidence="2" id="KW-0597">Phosphoprotein</keyword>
<evidence type="ECO:0000256" key="2">
    <source>
        <dbReference type="PROSITE-ProRule" id="PRU00169"/>
    </source>
</evidence>
<dbReference type="SMART" id="SM00850">
    <property type="entry name" value="LytTR"/>
    <property type="match status" value="1"/>
</dbReference>
<gene>
    <name evidence="5" type="ORF">EW142_07250</name>
</gene>
<evidence type="ECO:0000259" key="4">
    <source>
        <dbReference type="PROSITE" id="PS50930"/>
    </source>
</evidence>
<proteinExistence type="predicted"/>
<dbReference type="InterPro" id="IPR001789">
    <property type="entry name" value="Sig_transdc_resp-reg_receiver"/>
</dbReference>
<dbReference type="Pfam" id="PF00072">
    <property type="entry name" value="Response_reg"/>
    <property type="match status" value="1"/>
</dbReference>